<keyword evidence="3 6" id="KW-1133">Transmembrane helix</keyword>
<evidence type="ECO:0000256" key="4">
    <source>
        <dbReference type="ARBA" id="ARBA00023136"/>
    </source>
</evidence>
<dbReference type="AlphaFoldDB" id="A0AAW0CP54"/>
<gene>
    <name evidence="7" type="ORF">VNI00_009392</name>
</gene>
<reference evidence="7 8" key="1">
    <citation type="submission" date="2024-01" db="EMBL/GenBank/DDBJ databases">
        <title>A draft genome for a cacao thread blight-causing isolate of Paramarasmius palmivorus.</title>
        <authorList>
            <person name="Baruah I.K."/>
            <person name="Bukari Y."/>
            <person name="Amoako-Attah I."/>
            <person name="Meinhardt L.W."/>
            <person name="Bailey B.A."/>
            <person name="Cohen S.P."/>
        </authorList>
    </citation>
    <scope>NUCLEOTIDE SEQUENCE [LARGE SCALE GENOMIC DNA]</scope>
    <source>
        <strain evidence="7 8">GH-12</strain>
    </source>
</reference>
<accession>A0AAW0CP54</accession>
<keyword evidence="8" id="KW-1185">Reference proteome</keyword>
<name>A0AAW0CP54_9AGAR</name>
<evidence type="ECO:0000256" key="1">
    <source>
        <dbReference type="ARBA" id="ARBA00004167"/>
    </source>
</evidence>
<dbReference type="GO" id="GO:0071944">
    <property type="term" value="C:cell periphery"/>
    <property type="evidence" value="ECO:0007669"/>
    <property type="project" value="UniProtKB-ARBA"/>
</dbReference>
<dbReference type="PANTHER" id="PTHR15549">
    <property type="entry name" value="PAIRED IMMUNOGLOBULIN-LIKE TYPE 2 RECEPTOR"/>
    <property type="match status" value="1"/>
</dbReference>
<evidence type="ECO:0000256" key="5">
    <source>
        <dbReference type="SAM" id="MobiDB-lite"/>
    </source>
</evidence>
<dbReference type="PANTHER" id="PTHR15549:SF30">
    <property type="entry name" value="MID2 DOMAIN-CONTAINING PROTEIN"/>
    <property type="match status" value="1"/>
</dbReference>
<dbReference type="EMBL" id="JAYKXP010000034">
    <property type="protein sequence ID" value="KAK7041522.1"/>
    <property type="molecule type" value="Genomic_DNA"/>
</dbReference>
<feature type="transmembrane region" description="Helical" evidence="6">
    <location>
        <begin position="175"/>
        <end position="197"/>
    </location>
</feature>
<organism evidence="7 8">
    <name type="scientific">Paramarasmius palmivorus</name>
    <dbReference type="NCBI Taxonomy" id="297713"/>
    <lineage>
        <taxon>Eukaryota</taxon>
        <taxon>Fungi</taxon>
        <taxon>Dikarya</taxon>
        <taxon>Basidiomycota</taxon>
        <taxon>Agaricomycotina</taxon>
        <taxon>Agaricomycetes</taxon>
        <taxon>Agaricomycetidae</taxon>
        <taxon>Agaricales</taxon>
        <taxon>Marasmiineae</taxon>
        <taxon>Marasmiaceae</taxon>
        <taxon>Paramarasmius</taxon>
    </lineage>
</organism>
<comment type="subcellular location">
    <subcellularLocation>
        <location evidence="1">Membrane</location>
        <topology evidence="1">Single-pass membrane protein</topology>
    </subcellularLocation>
</comment>
<evidence type="ECO:0000313" key="7">
    <source>
        <dbReference type="EMBL" id="KAK7041522.1"/>
    </source>
</evidence>
<feature type="region of interest" description="Disordered" evidence="5">
    <location>
        <begin position="240"/>
        <end position="260"/>
    </location>
</feature>
<comment type="caution">
    <text evidence="7">The sequence shown here is derived from an EMBL/GenBank/DDBJ whole genome shotgun (WGS) entry which is preliminary data.</text>
</comment>
<evidence type="ECO:0000256" key="3">
    <source>
        <dbReference type="ARBA" id="ARBA00022989"/>
    </source>
</evidence>
<dbReference type="InterPro" id="IPR051694">
    <property type="entry name" value="Immunoregulatory_rcpt-like"/>
</dbReference>
<dbReference type="Proteomes" id="UP001383192">
    <property type="component" value="Unassembled WGS sequence"/>
</dbReference>
<proteinExistence type="predicted"/>
<keyword evidence="4 6" id="KW-0472">Membrane</keyword>
<keyword evidence="2 6" id="KW-0812">Transmembrane</keyword>
<feature type="compositionally biased region" description="Basic and acidic residues" evidence="5">
    <location>
        <begin position="246"/>
        <end position="256"/>
    </location>
</feature>
<evidence type="ECO:0000313" key="8">
    <source>
        <dbReference type="Proteomes" id="UP001383192"/>
    </source>
</evidence>
<protein>
    <submittedName>
        <fullName evidence="7">Uncharacterized protein</fullName>
    </submittedName>
</protein>
<sequence>MFVLAHQSPGPVEALSPAIPHRRGPQLSQALRRIAQPALAEYLLPREPLALCLQLQLHAFAVSSDSALDNVAPPSIVIPVNSVYQLPSSSSNDNVNNAATPSVDQVTVQNINGADANPTNSIVVPSSTFESVPGTLTASPSTATSASTSVISPTSIGIPVPPLSPSGSLKKGPKIALIIGLIIAFLILLFVLIVWLCRRKRQRETRQFMRRIHPFAEKYWLYPNVAQEKQLGHQAGDAASTLVGSDHGEGDVEKSPVAHVPPPIQVPIYRPETRSTSGSVSTVLPEYHALMTPMPPVYSRMSVDPFRV</sequence>
<evidence type="ECO:0000256" key="2">
    <source>
        <dbReference type="ARBA" id="ARBA00022692"/>
    </source>
</evidence>
<dbReference type="GO" id="GO:0016020">
    <property type="term" value="C:membrane"/>
    <property type="evidence" value="ECO:0007669"/>
    <property type="project" value="UniProtKB-SubCell"/>
</dbReference>
<evidence type="ECO:0000256" key="6">
    <source>
        <dbReference type="SAM" id="Phobius"/>
    </source>
</evidence>